<dbReference type="SUPFAM" id="SSF51735">
    <property type="entry name" value="NAD(P)-binding Rossmann-fold domains"/>
    <property type="match status" value="1"/>
</dbReference>
<proteinExistence type="inferred from homology"/>
<gene>
    <name evidence="8" type="ORF">OVA965_LOCUS16287</name>
    <name evidence="9" type="ORF">TMI583_LOCUS16295</name>
</gene>
<dbReference type="Proteomes" id="UP000682733">
    <property type="component" value="Unassembled WGS sequence"/>
</dbReference>
<dbReference type="Proteomes" id="UP000677228">
    <property type="component" value="Unassembled WGS sequence"/>
</dbReference>
<evidence type="ECO:0000313" key="10">
    <source>
        <dbReference type="Proteomes" id="UP000677228"/>
    </source>
</evidence>
<evidence type="ECO:0000256" key="4">
    <source>
        <dbReference type="ARBA" id="ARBA00022833"/>
    </source>
</evidence>
<evidence type="ECO:0000256" key="2">
    <source>
        <dbReference type="ARBA" id="ARBA00008072"/>
    </source>
</evidence>
<dbReference type="PANTHER" id="PTHR42940:SF8">
    <property type="entry name" value="VACUOLAR PROTEIN SORTING-ASSOCIATED PROTEIN 11"/>
    <property type="match status" value="1"/>
</dbReference>
<evidence type="ECO:0000256" key="6">
    <source>
        <dbReference type="ARBA" id="ARBA00023027"/>
    </source>
</evidence>
<organism evidence="8 10">
    <name type="scientific">Didymodactylos carnosus</name>
    <dbReference type="NCBI Taxonomy" id="1234261"/>
    <lineage>
        <taxon>Eukaryota</taxon>
        <taxon>Metazoa</taxon>
        <taxon>Spiralia</taxon>
        <taxon>Gnathifera</taxon>
        <taxon>Rotifera</taxon>
        <taxon>Eurotatoria</taxon>
        <taxon>Bdelloidea</taxon>
        <taxon>Philodinida</taxon>
        <taxon>Philodinidae</taxon>
        <taxon>Didymodactylos</taxon>
    </lineage>
</organism>
<dbReference type="GO" id="GO:0016491">
    <property type="term" value="F:oxidoreductase activity"/>
    <property type="evidence" value="ECO:0007669"/>
    <property type="project" value="UniProtKB-KW"/>
</dbReference>
<evidence type="ECO:0000256" key="1">
    <source>
        <dbReference type="ARBA" id="ARBA00001947"/>
    </source>
</evidence>
<evidence type="ECO:0000256" key="3">
    <source>
        <dbReference type="ARBA" id="ARBA00022723"/>
    </source>
</evidence>
<keyword evidence="4" id="KW-0862">Zinc</keyword>
<dbReference type="EMBL" id="CAJNOK010007531">
    <property type="protein sequence ID" value="CAF1037043.1"/>
    <property type="molecule type" value="Genomic_DNA"/>
</dbReference>
<evidence type="ECO:0000259" key="7">
    <source>
        <dbReference type="Pfam" id="PF00107"/>
    </source>
</evidence>
<dbReference type="Gene3D" id="3.40.50.720">
    <property type="entry name" value="NAD(P)-binding Rossmann-like Domain"/>
    <property type="match status" value="1"/>
</dbReference>
<comment type="caution">
    <text evidence="8">The sequence shown here is derived from an EMBL/GenBank/DDBJ whole genome shotgun (WGS) entry which is preliminary data.</text>
</comment>
<dbReference type="AlphaFoldDB" id="A0A8S2E368"/>
<dbReference type="Gene3D" id="3.90.180.10">
    <property type="entry name" value="Medium-chain alcohol dehydrogenases, catalytic domain"/>
    <property type="match status" value="1"/>
</dbReference>
<dbReference type="InterPro" id="IPR036291">
    <property type="entry name" value="NAD(P)-bd_dom_sf"/>
</dbReference>
<keyword evidence="6" id="KW-0520">NAD</keyword>
<evidence type="ECO:0000313" key="8">
    <source>
        <dbReference type="EMBL" id="CAF1037043.1"/>
    </source>
</evidence>
<feature type="non-terminal residue" evidence="8">
    <location>
        <position position="1"/>
    </location>
</feature>
<dbReference type="PANTHER" id="PTHR42940">
    <property type="entry name" value="ALCOHOL DEHYDROGENASE 1-RELATED"/>
    <property type="match status" value="1"/>
</dbReference>
<protein>
    <recommendedName>
        <fullName evidence="7">Alcohol dehydrogenase-like C-terminal domain-containing protein</fullName>
    </recommendedName>
</protein>
<comment type="similarity">
    <text evidence="2">Belongs to the zinc-containing alcohol dehydrogenase family.</text>
</comment>
<evidence type="ECO:0000313" key="9">
    <source>
        <dbReference type="EMBL" id="CAF3805229.1"/>
    </source>
</evidence>
<reference evidence="8" key="1">
    <citation type="submission" date="2021-02" db="EMBL/GenBank/DDBJ databases">
        <authorList>
            <person name="Nowell W R."/>
        </authorList>
    </citation>
    <scope>NUCLEOTIDE SEQUENCE</scope>
</reference>
<dbReference type="EMBL" id="CAJOBA010007542">
    <property type="protein sequence ID" value="CAF3805229.1"/>
    <property type="molecule type" value="Genomic_DNA"/>
</dbReference>
<name>A0A8S2E368_9BILA</name>
<comment type="cofactor">
    <cofactor evidence="1">
        <name>Zn(2+)</name>
        <dbReference type="ChEBI" id="CHEBI:29105"/>
    </cofactor>
</comment>
<feature type="domain" description="Alcohol dehydrogenase-like C-terminal" evidence="7">
    <location>
        <begin position="50"/>
        <end position="176"/>
    </location>
</feature>
<keyword evidence="5" id="KW-0560">Oxidoreductase</keyword>
<dbReference type="Pfam" id="PF00107">
    <property type="entry name" value="ADH_zinc_N"/>
    <property type="match status" value="1"/>
</dbReference>
<accession>A0A8S2E368</accession>
<dbReference type="GO" id="GO:0046872">
    <property type="term" value="F:metal ion binding"/>
    <property type="evidence" value="ECO:0007669"/>
    <property type="project" value="UniProtKB-KW"/>
</dbReference>
<sequence length="352" mass="39321">AHADFAIKLPKDLDPVNAAPLFCAGVTAYNALKVSKVRPGQWVSIVGIGGLGSIAVSYAKAMGMNIIAVVQENDKAASNLAMSIGANLVYDGPADKHGQWIQEHVGGVHAAIVVAVAIVAYEQALISLRSGGKLIAVALPVGKLSIPIFETVLRSIQVIGSVVGTRQDMREALELARQHNIKCTVQSRPLEDINQILDDMLNYRISGRIVKYNRNKYEVNDHQDWIHQSRISLSRFVKTTRQIDQWKKDSIDKINQLADQCRSDVVKSLHKNKDQLIGRFSKITNRVRKGRDDEGYDERDLSKWMDDLKELKDELIEALNFHIEEDKQQSSWIQKITHEDFHDQADAKAGNL</sequence>
<dbReference type="FunFam" id="3.40.50.720:FF:000039">
    <property type="entry name" value="Alcohol dehydrogenase AdhP"/>
    <property type="match status" value="1"/>
</dbReference>
<evidence type="ECO:0000256" key="5">
    <source>
        <dbReference type="ARBA" id="ARBA00023002"/>
    </source>
</evidence>
<keyword evidence="3" id="KW-0479">Metal-binding</keyword>
<dbReference type="InterPro" id="IPR013149">
    <property type="entry name" value="ADH-like_C"/>
</dbReference>